<accession>A0A6G1HLD5</accession>
<dbReference type="InterPro" id="IPR041297">
    <property type="entry name" value="Crb2_Tudor"/>
</dbReference>
<dbReference type="Proteomes" id="UP000799640">
    <property type="component" value="Unassembled WGS sequence"/>
</dbReference>
<feature type="region of interest" description="Disordered" evidence="1">
    <location>
        <begin position="55"/>
        <end position="98"/>
    </location>
</feature>
<dbReference type="CDD" id="cd20446">
    <property type="entry name" value="Tudor_SpSPF30-like"/>
    <property type="match status" value="1"/>
</dbReference>
<dbReference type="SUPFAM" id="SSF63748">
    <property type="entry name" value="Tudor/PWWP/MBT"/>
    <property type="match status" value="1"/>
</dbReference>
<evidence type="ECO:0000256" key="1">
    <source>
        <dbReference type="SAM" id="MobiDB-lite"/>
    </source>
</evidence>
<dbReference type="InterPro" id="IPR002999">
    <property type="entry name" value="Tudor"/>
</dbReference>
<evidence type="ECO:0000313" key="4">
    <source>
        <dbReference type="Proteomes" id="UP000799640"/>
    </source>
</evidence>
<sequence length="290" mass="32031">MATDQIELYENDLKEQKALLEEVQSGLQADPENTELLTLQADLLEGISLIESELQEHRVRQAPKTSQPPQVEDKPKWSKENHPKFQEQSRKPTADDTSAVKFKVNDSVLARWITGDKGFYPAQITSITGSSTNPIYYVKFDKYDTTEKLSPSDLKPLMYESKKRKADGPPVTSTLVSPSNGSSVISAAANINPALATQAKREPSKVSDGPPRPPKMPRQVKAKKELEAGQNSWKSFQQKGAGKKALGKESMFRTGEGVNARVGFTGSGQAMRKDPTRSRHTYQALGEDEV</sequence>
<gene>
    <name evidence="3" type="ORF">EJ06DRAFT_559516</name>
</gene>
<feature type="domain" description="Tudor" evidence="2">
    <location>
        <begin position="100"/>
        <end position="162"/>
    </location>
</feature>
<feature type="compositionally biased region" description="Polar residues" evidence="1">
    <location>
        <begin position="229"/>
        <end position="238"/>
    </location>
</feature>
<evidence type="ECO:0000313" key="3">
    <source>
        <dbReference type="EMBL" id="KAF2396878.1"/>
    </source>
</evidence>
<dbReference type="Gene3D" id="2.30.30.140">
    <property type="match status" value="1"/>
</dbReference>
<feature type="region of interest" description="Disordered" evidence="1">
    <location>
        <begin position="161"/>
        <end position="180"/>
    </location>
</feature>
<organism evidence="3 4">
    <name type="scientific">Trichodelitschia bisporula</name>
    <dbReference type="NCBI Taxonomy" id="703511"/>
    <lineage>
        <taxon>Eukaryota</taxon>
        <taxon>Fungi</taxon>
        <taxon>Dikarya</taxon>
        <taxon>Ascomycota</taxon>
        <taxon>Pezizomycotina</taxon>
        <taxon>Dothideomycetes</taxon>
        <taxon>Dothideomycetes incertae sedis</taxon>
        <taxon>Phaeotrichales</taxon>
        <taxon>Phaeotrichaceae</taxon>
        <taxon>Trichodelitschia</taxon>
    </lineage>
</organism>
<feature type="compositionally biased region" description="Basic and acidic residues" evidence="1">
    <location>
        <begin position="71"/>
        <end position="94"/>
    </location>
</feature>
<dbReference type="OrthoDB" id="79171at2759"/>
<reference evidence="3" key="1">
    <citation type="journal article" date="2020" name="Stud. Mycol.">
        <title>101 Dothideomycetes genomes: a test case for predicting lifestyles and emergence of pathogens.</title>
        <authorList>
            <person name="Haridas S."/>
            <person name="Albert R."/>
            <person name="Binder M."/>
            <person name="Bloem J."/>
            <person name="Labutti K."/>
            <person name="Salamov A."/>
            <person name="Andreopoulos B."/>
            <person name="Baker S."/>
            <person name="Barry K."/>
            <person name="Bills G."/>
            <person name="Bluhm B."/>
            <person name="Cannon C."/>
            <person name="Castanera R."/>
            <person name="Culley D."/>
            <person name="Daum C."/>
            <person name="Ezra D."/>
            <person name="Gonzalez J."/>
            <person name="Henrissat B."/>
            <person name="Kuo A."/>
            <person name="Liang C."/>
            <person name="Lipzen A."/>
            <person name="Lutzoni F."/>
            <person name="Magnuson J."/>
            <person name="Mondo S."/>
            <person name="Nolan M."/>
            <person name="Ohm R."/>
            <person name="Pangilinan J."/>
            <person name="Park H.-J."/>
            <person name="Ramirez L."/>
            <person name="Alfaro M."/>
            <person name="Sun H."/>
            <person name="Tritt A."/>
            <person name="Yoshinaga Y."/>
            <person name="Zwiers L.-H."/>
            <person name="Turgeon B."/>
            <person name="Goodwin S."/>
            <person name="Spatafora J."/>
            <person name="Crous P."/>
            <person name="Grigoriev I."/>
        </authorList>
    </citation>
    <scope>NUCLEOTIDE SEQUENCE</scope>
    <source>
        <strain evidence="3">CBS 262.69</strain>
    </source>
</reference>
<feature type="compositionally biased region" description="Polar residues" evidence="1">
    <location>
        <begin position="171"/>
        <end position="180"/>
    </location>
</feature>
<proteinExistence type="predicted"/>
<dbReference type="EMBL" id="ML996705">
    <property type="protein sequence ID" value="KAF2396878.1"/>
    <property type="molecule type" value="Genomic_DNA"/>
</dbReference>
<keyword evidence="4" id="KW-1185">Reference proteome</keyword>
<name>A0A6G1HLD5_9PEZI</name>
<dbReference type="Pfam" id="PF18115">
    <property type="entry name" value="Tudor_3"/>
    <property type="match status" value="1"/>
</dbReference>
<evidence type="ECO:0000259" key="2">
    <source>
        <dbReference type="SMART" id="SM00333"/>
    </source>
</evidence>
<feature type="region of interest" description="Disordered" evidence="1">
    <location>
        <begin position="192"/>
        <end position="290"/>
    </location>
</feature>
<dbReference type="SMART" id="SM00333">
    <property type="entry name" value="TUDOR"/>
    <property type="match status" value="1"/>
</dbReference>
<protein>
    <recommendedName>
        <fullName evidence="2">Tudor domain-containing protein</fullName>
    </recommendedName>
</protein>
<dbReference type="AlphaFoldDB" id="A0A6G1HLD5"/>